<evidence type="ECO:0000313" key="1">
    <source>
        <dbReference type="Proteomes" id="UP001652625"/>
    </source>
</evidence>
<proteinExistence type="predicted"/>
<organism evidence="1 2">
    <name type="scientific">Hydra vulgaris</name>
    <name type="common">Hydra</name>
    <name type="synonym">Hydra attenuata</name>
    <dbReference type="NCBI Taxonomy" id="6087"/>
    <lineage>
        <taxon>Eukaryota</taxon>
        <taxon>Metazoa</taxon>
        <taxon>Cnidaria</taxon>
        <taxon>Hydrozoa</taxon>
        <taxon>Hydroidolina</taxon>
        <taxon>Anthoathecata</taxon>
        <taxon>Aplanulata</taxon>
        <taxon>Hydridae</taxon>
        <taxon>Hydra</taxon>
    </lineage>
</organism>
<gene>
    <name evidence="2" type="primary">LOC136089723</name>
</gene>
<evidence type="ECO:0000313" key="2">
    <source>
        <dbReference type="RefSeq" id="XP_065671865.1"/>
    </source>
</evidence>
<dbReference type="PANTHER" id="PTHR46068">
    <property type="entry name" value="PROTEIN CBG27172"/>
    <property type="match status" value="1"/>
</dbReference>
<dbReference type="Pfam" id="PF13551">
    <property type="entry name" value="HTH_29"/>
    <property type="match status" value="1"/>
</dbReference>
<dbReference type="InterPro" id="IPR009057">
    <property type="entry name" value="Homeodomain-like_sf"/>
</dbReference>
<accession>A0ABM4DBW3</accession>
<dbReference type="GeneID" id="136089723"/>
<dbReference type="PANTHER" id="PTHR46068:SF1">
    <property type="entry name" value="TRANSPOSASE IS30-LIKE HTH DOMAIN-CONTAINING PROTEIN"/>
    <property type="match status" value="1"/>
</dbReference>
<sequence>MKEGHTGAEIFKLVKVHGISERCVYRTIQRLRETGGVEDRERSGRPRTVRTPDRIKRIREKIQRNPERLTRKLAQEEGVPRESMRELLKLALGLKPYRKHNVYGLTANQKLTRLQRCKTLLRQYGHCAVQNIIYSDEKLFVMEQSFNAKNNVVWSTSLKDIPQSS</sequence>
<dbReference type="RefSeq" id="XP_065671865.1">
    <property type="nucleotide sequence ID" value="XM_065815793.1"/>
</dbReference>
<reference evidence="2" key="1">
    <citation type="submission" date="2025-08" db="UniProtKB">
        <authorList>
            <consortium name="RefSeq"/>
        </authorList>
    </citation>
    <scope>IDENTIFICATION</scope>
</reference>
<protein>
    <submittedName>
        <fullName evidence="2">Uncharacterized protein LOC136089723</fullName>
    </submittedName>
</protein>
<name>A0ABM4DBW3_HYDVU</name>
<keyword evidence="1" id="KW-1185">Reference proteome</keyword>
<dbReference type="SUPFAM" id="SSF46689">
    <property type="entry name" value="Homeodomain-like"/>
    <property type="match status" value="1"/>
</dbReference>
<dbReference type="Proteomes" id="UP001652625">
    <property type="component" value="Chromosome 13"/>
</dbReference>